<dbReference type="Gene3D" id="3.30.70.2860">
    <property type="match status" value="1"/>
</dbReference>
<dbReference type="PANTHER" id="PTHR13939">
    <property type="entry name" value="NICOTINAMIDE-NUCLEOTIDE AMIDOHYDROLASE PNCC"/>
    <property type="match status" value="1"/>
</dbReference>
<sequence>MVVELISVGTELLLGNIVNTNTQYLAEKCALLGLSMYHQVTVGDNRERLSEAFETALKRSDVVILTGGLGPTEDDLTKEVCAEVMGFSLVEDSHTKERIKEYFKNSIYKEIPDNNWKQALVPQGAAVLDNHNGTAPGLILEKDGKAAILLPGPPNELKPLFRDQVFPYLQKLQPDVIRSQMIKICGHGESQVENKLLDLIDVQSNPTIATYAKTAEVHLRVTAKASSEEEAKSLLKPVVKEIKNRFGNDVYTTKEEETLEMAVVRLLKKYELTVTTAESCTGGLIAGRLVNVPGASEVFREGFITYSNKAKRKHLDVSKSTLKKYGAVSEQTAKEMAIGGVCAADSDVCIAVTGIAGPDSDGEKPVGLVYMACYMKDKVSVEEYHFKGNREKIREQSVVKALDLLRRSILKNYHS</sequence>
<dbReference type="SUPFAM" id="SSF142433">
    <property type="entry name" value="CinA-like"/>
    <property type="match status" value="1"/>
</dbReference>
<dbReference type="SUPFAM" id="SSF53218">
    <property type="entry name" value="Molybdenum cofactor biosynthesis proteins"/>
    <property type="match status" value="1"/>
</dbReference>
<dbReference type="NCBIfam" id="TIGR00199">
    <property type="entry name" value="PncC_domain"/>
    <property type="match status" value="1"/>
</dbReference>
<dbReference type="InterPro" id="IPR036425">
    <property type="entry name" value="MoaB/Mog-like_dom_sf"/>
</dbReference>
<dbReference type="PANTHER" id="PTHR13939:SF0">
    <property type="entry name" value="NMN AMIDOHYDROLASE-LIKE PROTEIN YFAY"/>
    <property type="match status" value="1"/>
</dbReference>
<dbReference type="Proteomes" id="UP000231092">
    <property type="component" value="Unassembled WGS sequence"/>
</dbReference>
<dbReference type="Pfam" id="PF00994">
    <property type="entry name" value="MoCF_biosynth"/>
    <property type="match status" value="1"/>
</dbReference>
<comment type="similarity">
    <text evidence="1">Belongs to the CinA family.</text>
</comment>
<dbReference type="SMART" id="SM00852">
    <property type="entry name" value="MoCF_biosynth"/>
    <property type="match status" value="1"/>
</dbReference>
<dbReference type="RefSeq" id="WP_100304738.1">
    <property type="nucleotide sequence ID" value="NZ_PGET01000001.1"/>
</dbReference>
<evidence type="ECO:0000313" key="3">
    <source>
        <dbReference type="EMBL" id="PJJ28218.1"/>
    </source>
</evidence>
<reference evidence="3 4" key="1">
    <citation type="submission" date="2017-11" db="EMBL/GenBank/DDBJ databases">
        <title>Understudied soil microbes with underappreciated capabilities: Untangling the Clostridium saccharolyticum group.</title>
        <authorList>
            <person name="Leschine S."/>
        </authorList>
    </citation>
    <scope>NUCLEOTIDE SEQUENCE [LARGE SCALE GENOMIC DNA]</scope>
    <source>
        <strain evidence="3 4">18A</strain>
    </source>
</reference>
<accession>A0A2M8Z439</accession>
<name>A0A2M8Z439_9FIRM</name>
<dbReference type="InterPro" id="IPR008135">
    <property type="entry name" value="Competence-induced_CinA"/>
</dbReference>
<dbReference type="InterPro" id="IPR008136">
    <property type="entry name" value="CinA_C"/>
</dbReference>
<evidence type="ECO:0000259" key="2">
    <source>
        <dbReference type="SMART" id="SM00852"/>
    </source>
</evidence>
<dbReference type="Pfam" id="PF02464">
    <property type="entry name" value="CinA"/>
    <property type="match status" value="1"/>
</dbReference>
<evidence type="ECO:0000256" key="1">
    <source>
        <dbReference type="HAMAP-Rule" id="MF_00226"/>
    </source>
</evidence>
<dbReference type="NCBIfam" id="TIGR00177">
    <property type="entry name" value="molyb_syn"/>
    <property type="match status" value="1"/>
</dbReference>
<dbReference type="OrthoDB" id="9801454at2"/>
<evidence type="ECO:0000313" key="4">
    <source>
        <dbReference type="Proteomes" id="UP000231092"/>
    </source>
</evidence>
<gene>
    <name evidence="1" type="primary">cinA</name>
    <name evidence="3" type="ORF">H171_1711</name>
</gene>
<proteinExistence type="inferred from homology"/>
<dbReference type="PIRSF" id="PIRSF006728">
    <property type="entry name" value="CinA"/>
    <property type="match status" value="1"/>
</dbReference>
<dbReference type="NCBIfam" id="TIGR00200">
    <property type="entry name" value="cinA_nterm"/>
    <property type="match status" value="1"/>
</dbReference>
<feature type="domain" description="MoaB/Mog" evidence="2">
    <location>
        <begin position="4"/>
        <end position="171"/>
    </location>
</feature>
<dbReference type="Pfam" id="PF18146">
    <property type="entry name" value="CinA_KH"/>
    <property type="match status" value="1"/>
</dbReference>
<dbReference type="EMBL" id="PGET01000001">
    <property type="protein sequence ID" value="PJJ28218.1"/>
    <property type="molecule type" value="Genomic_DNA"/>
</dbReference>
<dbReference type="Gene3D" id="3.90.950.20">
    <property type="entry name" value="CinA-like"/>
    <property type="match status" value="1"/>
</dbReference>
<dbReference type="HAMAP" id="MF_00226_B">
    <property type="entry name" value="CinA_B"/>
    <property type="match status" value="1"/>
</dbReference>
<dbReference type="InterPro" id="IPR050101">
    <property type="entry name" value="CinA"/>
</dbReference>
<dbReference type="NCBIfam" id="NF001813">
    <property type="entry name" value="PRK00549.1"/>
    <property type="match status" value="1"/>
</dbReference>
<organism evidence="3 4">
    <name type="scientific">[Clostridium] celerecrescens 18A</name>
    <dbReference type="NCBI Taxonomy" id="1286362"/>
    <lineage>
        <taxon>Bacteria</taxon>
        <taxon>Bacillati</taxon>
        <taxon>Bacillota</taxon>
        <taxon>Clostridia</taxon>
        <taxon>Lachnospirales</taxon>
        <taxon>Lachnospiraceae</taxon>
        <taxon>Lacrimispora</taxon>
    </lineage>
</organism>
<dbReference type="InterPro" id="IPR036653">
    <property type="entry name" value="CinA-like_C"/>
</dbReference>
<dbReference type="Gene3D" id="3.40.980.10">
    <property type="entry name" value="MoaB/Mog-like domain"/>
    <property type="match status" value="1"/>
</dbReference>
<dbReference type="InterPro" id="IPR001453">
    <property type="entry name" value="MoaB/Mog_dom"/>
</dbReference>
<comment type="caution">
    <text evidence="3">The sequence shown here is derived from an EMBL/GenBank/DDBJ whole genome shotgun (WGS) entry which is preliminary data.</text>
</comment>
<dbReference type="AlphaFoldDB" id="A0A2M8Z439"/>
<dbReference type="InterPro" id="IPR041424">
    <property type="entry name" value="CinA_KH"/>
</dbReference>
<protein>
    <recommendedName>
        <fullName evidence="1">Putative competence-damage inducible protein</fullName>
    </recommendedName>
</protein>
<dbReference type="CDD" id="cd00885">
    <property type="entry name" value="cinA"/>
    <property type="match status" value="1"/>
</dbReference>